<evidence type="ECO:0008006" key="3">
    <source>
        <dbReference type="Google" id="ProtNLM"/>
    </source>
</evidence>
<evidence type="ECO:0000313" key="1">
    <source>
        <dbReference type="EMBL" id="GHD43298.1"/>
    </source>
</evidence>
<sequence length="293" mass="31372">MIDRTNSERLTALSAALGTTAWTRTFKSVPPSLDHTRIEFADVAPIHRAFAPMVRDQAFDICEMALFTFLQARAYGKPLVLLPVAVAARFQEQSLWCRADDAGIAGPADLSGRRVGVRAYSQTTGGWLRGVLAEDFGVAADSIRWTTFEGAHVAEYADPPWVERAAAGADMLAMLRGGALDAVIVGNEPPNDPALRQVFPDPAAAGERFRARHGFVPVNHLVAARRELAETRPELVSGFAAALGRALTEAGAPLPLGRAALDPAVTLAARWAFEQGLLPRALTLDEIWAGTPG</sequence>
<name>A0A918XQ21_9PROT</name>
<comment type="caution">
    <text evidence="1">The sequence shown here is derived from an EMBL/GenBank/DDBJ whole genome shotgun (WGS) entry which is preliminary data.</text>
</comment>
<keyword evidence="2" id="KW-1185">Reference proteome</keyword>
<reference evidence="1" key="2">
    <citation type="submission" date="2020-09" db="EMBL/GenBank/DDBJ databases">
        <authorList>
            <person name="Sun Q."/>
            <person name="Kim S."/>
        </authorList>
    </citation>
    <scope>NUCLEOTIDE SEQUENCE</scope>
    <source>
        <strain evidence="1">KCTC 42651</strain>
    </source>
</reference>
<dbReference type="Gene3D" id="3.40.190.10">
    <property type="entry name" value="Periplasmic binding protein-like II"/>
    <property type="match status" value="2"/>
</dbReference>
<dbReference type="Proteomes" id="UP000630353">
    <property type="component" value="Unassembled WGS sequence"/>
</dbReference>
<protein>
    <recommendedName>
        <fullName evidence="3">4,5-dihydroxyphthalate decarboxylase</fullName>
    </recommendedName>
</protein>
<dbReference type="EMBL" id="BMZS01000002">
    <property type="protein sequence ID" value="GHD43298.1"/>
    <property type="molecule type" value="Genomic_DNA"/>
</dbReference>
<evidence type="ECO:0000313" key="2">
    <source>
        <dbReference type="Proteomes" id="UP000630353"/>
    </source>
</evidence>
<dbReference type="SUPFAM" id="SSF53850">
    <property type="entry name" value="Periplasmic binding protein-like II"/>
    <property type="match status" value="1"/>
</dbReference>
<reference evidence="1" key="1">
    <citation type="journal article" date="2014" name="Int. J. Syst. Evol. Microbiol.">
        <title>Complete genome sequence of Corynebacterium casei LMG S-19264T (=DSM 44701T), isolated from a smear-ripened cheese.</title>
        <authorList>
            <consortium name="US DOE Joint Genome Institute (JGI-PGF)"/>
            <person name="Walter F."/>
            <person name="Albersmeier A."/>
            <person name="Kalinowski J."/>
            <person name="Ruckert C."/>
        </authorList>
    </citation>
    <scope>NUCLEOTIDE SEQUENCE</scope>
    <source>
        <strain evidence="1">KCTC 42651</strain>
    </source>
</reference>
<accession>A0A918XQ21</accession>
<organism evidence="1 2">
    <name type="scientific">Thalassobaculum fulvum</name>
    <dbReference type="NCBI Taxonomy" id="1633335"/>
    <lineage>
        <taxon>Bacteria</taxon>
        <taxon>Pseudomonadati</taxon>
        <taxon>Pseudomonadota</taxon>
        <taxon>Alphaproteobacteria</taxon>
        <taxon>Rhodospirillales</taxon>
        <taxon>Thalassobaculaceae</taxon>
        <taxon>Thalassobaculum</taxon>
    </lineage>
</organism>
<dbReference type="RefSeq" id="WP_189987758.1">
    <property type="nucleotide sequence ID" value="NZ_BMZS01000002.1"/>
</dbReference>
<dbReference type="AlphaFoldDB" id="A0A918XQ21"/>
<proteinExistence type="predicted"/>
<gene>
    <name evidence="1" type="ORF">GCM10017083_09240</name>
</gene>